<dbReference type="EMBL" id="SRLO01000063">
    <property type="protein sequence ID" value="TNN79624.1"/>
    <property type="molecule type" value="Genomic_DNA"/>
</dbReference>
<gene>
    <name evidence="1" type="ORF">EYF80_010206</name>
</gene>
<accession>A0A4Z2IQ40</accession>
<evidence type="ECO:0000313" key="2">
    <source>
        <dbReference type="Proteomes" id="UP000314294"/>
    </source>
</evidence>
<keyword evidence="2" id="KW-1185">Reference proteome</keyword>
<name>A0A4Z2IQ40_9TELE</name>
<organism evidence="1 2">
    <name type="scientific">Liparis tanakae</name>
    <name type="common">Tanaka's snailfish</name>
    <dbReference type="NCBI Taxonomy" id="230148"/>
    <lineage>
        <taxon>Eukaryota</taxon>
        <taxon>Metazoa</taxon>
        <taxon>Chordata</taxon>
        <taxon>Craniata</taxon>
        <taxon>Vertebrata</taxon>
        <taxon>Euteleostomi</taxon>
        <taxon>Actinopterygii</taxon>
        <taxon>Neopterygii</taxon>
        <taxon>Teleostei</taxon>
        <taxon>Neoteleostei</taxon>
        <taxon>Acanthomorphata</taxon>
        <taxon>Eupercaria</taxon>
        <taxon>Perciformes</taxon>
        <taxon>Cottioidei</taxon>
        <taxon>Cottales</taxon>
        <taxon>Liparidae</taxon>
        <taxon>Liparis</taxon>
    </lineage>
</organism>
<proteinExistence type="predicted"/>
<sequence>MCVSILSCSSSIEADSVSYRAWTQCVGRGVSPQTADQQQQQQITPVAEHTHLGFGRLLAAHVPQALDVGLQLLRLSGDLLDPVGHLFAPLLSLPSRRPAAHRLSDLAEDGAEEDVVPTSSARCLVLFMLLSRSCSRLNICWISASVSERTAASSSASACCSGGMVLNVDQKEREES</sequence>
<dbReference type="Proteomes" id="UP000314294">
    <property type="component" value="Unassembled WGS sequence"/>
</dbReference>
<reference evidence="1 2" key="1">
    <citation type="submission" date="2019-03" db="EMBL/GenBank/DDBJ databases">
        <title>First draft genome of Liparis tanakae, snailfish: a comprehensive survey of snailfish specific genes.</title>
        <authorList>
            <person name="Kim W."/>
            <person name="Song I."/>
            <person name="Jeong J.-H."/>
            <person name="Kim D."/>
            <person name="Kim S."/>
            <person name="Ryu S."/>
            <person name="Song J.Y."/>
            <person name="Lee S.K."/>
        </authorList>
    </citation>
    <scope>NUCLEOTIDE SEQUENCE [LARGE SCALE GENOMIC DNA]</scope>
    <source>
        <tissue evidence="1">Muscle</tissue>
    </source>
</reference>
<comment type="caution">
    <text evidence="1">The sequence shown here is derived from an EMBL/GenBank/DDBJ whole genome shotgun (WGS) entry which is preliminary data.</text>
</comment>
<protein>
    <submittedName>
        <fullName evidence="1">Uncharacterized protein</fullName>
    </submittedName>
</protein>
<evidence type="ECO:0000313" key="1">
    <source>
        <dbReference type="EMBL" id="TNN79624.1"/>
    </source>
</evidence>
<dbReference type="AlphaFoldDB" id="A0A4Z2IQ40"/>